<name>A0A1E5QBD3_9PROT</name>
<accession>A0A1E5QBD3</accession>
<sequence>MSDTLHDDLDSLHILPMSIIPFENRSLCHARMIKNARLQSMIELFQDADSGSGQMTVDAAARQLRDHSDASPEDINLLRKLARLPSYDVYSLRISLREQGIPLTDVEALKLSPKKSQELAGYMKDFTFPLIRDIYGSTDVEVKEFSDLLNLFRNPDVKMARDKLDMMAKKLDIDLMELPRFLEDYGDIFLSLAYYKHCLDETAPITTGFLESLKSIRSNWELKSDQNLMKTCEMLEKTFTGLSAHLKRLFQEFDASTKDFWSDVSAERFRQVEALIQSYHTTIGGVLCALSVKMTAWHTLFPRDTVGGPVKRSEFIMLEMRQGIEEVRKILKDAQESKPNPRSRSKFKTYAQGQEERAAAARGVKAAPALGDNLPNPDRF</sequence>
<keyword evidence="3" id="KW-1185">Reference proteome</keyword>
<dbReference type="EMBL" id="MCGG01000008">
    <property type="protein sequence ID" value="OEJ69261.1"/>
    <property type="molecule type" value="Genomic_DNA"/>
</dbReference>
<proteinExistence type="predicted"/>
<evidence type="ECO:0000256" key="1">
    <source>
        <dbReference type="SAM" id="MobiDB-lite"/>
    </source>
</evidence>
<reference evidence="3" key="1">
    <citation type="submission" date="2016-07" db="EMBL/GenBank/DDBJ databases">
        <authorList>
            <person name="Florea S."/>
            <person name="Webb J.S."/>
            <person name="Jaromczyk J."/>
            <person name="Schardl C.L."/>
        </authorList>
    </citation>
    <scope>NUCLEOTIDE SEQUENCE [LARGE SCALE GENOMIC DNA]</scope>
    <source>
        <strain evidence="3">MV-1</strain>
    </source>
</reference>
<dbReference type="AlphaFoldDB" id="A0A1E5QBD3"/>
<evidence type="ECO:0000313" key="3">
    <source>
        <dbReference type="Proteomes" id="UP000095347"/>
    </source>
</evidence>
<gene>
    <name evidence="2" type="ORF">BEN30_04045</name>
</gene>
<feature type="region of interest" description="Disordered" evidence="1">
    <location>
        <begin position="361"/>
        <end position="380"/>
    </location>
</feature>
<dbReference type="Proteomes" id="UP000095347">
    <property type="component" value="Unassembled WGS sequence"/>
</dbReference>
<dbReference type="RefSeq" id="WP_069956726.1">
    <property type="nucleotide sequence ID" value="NZ_MCGG01000008.1"/>
</dbReference>
<evidence type="ECO:0000313" key="2">
    <source>
        <dbReference type="EMBL" id="OEJ69261.1"/>
    </source>
</evidence>
<comment type="caution">
    <text evidence="2">The sequence shown here is derived from an EMBL/GenBank/DDBJ whole genome shotgun (WGS) entry which is preliminary data.</text>
</comment>
<protein>
    <submittedName>
        <fullName evidence="2">Uncharacterized protein</fullName>
    </submittedName>
</protein>
<organism evidence="2 3">
    <name type="scientific">Magnetovibrio blakemorei</name>
    <dbReference type="NCBI Taxonomy" id="28181"/>
    <lineage>
        <taxon>Bacteria</taxon>
        <taxon>Pseudomonadati</taxon>
        <taxon>Pseudomonadota</taxon>
        <taxon>Alphaproteobacteria</taxon>
        <taxon>Rhodospirillales</taxon>
        <taxon>Magnetovibrionaceae</taxon>
        <taxon>Magnetovibrio</taxon>
    </lineage>
</organism>